<evidence type="ECO:0000313" key="2">
    <source>
        <dbReference type="EMBL" id="MBL0886197.1"/>
    </source>
</evidence>
<organism evidence="2 3">
    <name type="scientific">Myceligenerans indicum</name>
    <dbReference type="NCBI Taxonomy" id="2593663"/>
    <lineage>
        <taxon>Bacteria</taxon>
        <taxon>Bacillati</taxon>
        <taxon>Actinomycetota</taxon>
        <taxon>Actinomycetes</taxon>
        <taxon>Micrococcales</taxon>
        <taxon>Promicromonosporaceae</taxon>
        <taxon>Myceligenerans</taxon>
    </lineage>
</organism>
<keyword evidence="3" id="KW-1185">Reference proteome</keyword>
<dbReference type="InterPro" id="IPR010982">
    <property type="entry name" value="Lambda_DNA-bd_dom_sf"/>
</dbReference>
<dbReference type="SUPFAM" id="SSF47413">
    <property type="entry name" value="lambda repressor-like DNA-binding domains"/>
    <property type="match status" value="1"/>
</dbReference>
<evidence type="ECO:0000313" key="3">
    <source>
        <dbReference type="Proteomes" id="UP000675409"/>
    </source>
</evidence>
<accession>A0ABS1LIY9</accession>
<comment type="caution">
    <text evidence="2">The sequence shown here is derived from an EMBL/GenBank/DDBJ whole genome shotgun (WGS) entry which is preliminary data.</text>
</comment>
<name>A0ABS1LIY9_9MICO</name>
<dbReference type="CDD" id="cd00093">
    <property type="entry name" value="HTH_XRE"/>
    <property type="match status" value="1"/>
</dbReference>
<dbReference type="InterPro" id="IPR043917">
    <property type="entry name" value="DUF5753"/>
</dbReference>
<dbReference type="Pfam" id="PF19054">
    <property type="entry name" value="DUF5753"/>
    <property type="match status" value="1"/>
</dbReference>
<evidence type="ECO:0000259" key="1">
    <source>
        <dbReference type="PROSITE" id="PS50943"/>
    </source>
</evidence>
<feature type="domain" description="HTH cro/C1-type" evidence="1">
    <location>
        <begin position="19"/>
        <end position="74"/>
    </location>
</feature>
<sequence>MTVEAQQGPDHLLTLGRRLRALREQAGMNGGDLARTLGWAQSKVSRIELARQNASPADVSAWVEATGGPDHERVFLLGLLDQAREDQHAWRQRMRGGQAPVQAGYFALVQRATLLRGFHTAVVPGLLQTPDYARHILTIAARQAGAPTDDVDAAVANRMKRQAFLDTPRRFEYLLSETVLRLGLAPADVMRAQFERLLAASQQPNIRIGVLPLGVPLTVTPLHEFEIFDDLVIIETISREHRHTGPEADTYKRAFADLWAAAVTGDDARGMIRQVAGDLE</sequence>
<protein>
    <submittedName>
        <fullName evidence="2">Helix-turn-helix domain-containing protein</fullName>
    </submittedName>
</protein>
<dbReference type="Pfam" id="PF13560">
    <property type="entry name" value="HTH_31"/>
    <property type="match status" value="1"/>
</dbReference>
<dbReference type="PROSITE" id="PS50943">
    <property type="entry name" value="HTH_CROC1"/>
    <property type="match status" value="1"/>
</dbReference>
<proteinExistence type="predicted"/>
<reference evidence="2 3" key="1">
    <citation type="journal article" date="2021" name="Arch. Microbiol.">
        <title>Myceligenerans indicum sp. nov., an actinobacterium isolated from mangrove sediment of Sundarbans, India.</title>
        <authorList>
            <person name="Asha K."/>
            <person name="Bhadury P."/>
        </authorList>
    </citation>
    <scope>NUCLEOTIDE SEQUENCE [LARGE SCALE GENOMIC DNA]</scope>
    <source>
        <strain evidence="2 3">I2</strain>
    </source>
</reference>
<dbReference type="Gene3D" id="1.10.260.40">
    <property type="entry name" value="lambda repressor-like DNA-binding domains"/>
    <property type="match status" value="1"/>
</dbReference>
<dbReference type="EMBL" id="JABBYC010000009">
    <property type="protein sequence ID" value="MBL0886197.1"/>
    <property type="molecule type" value="Genomic_DNA"/>
</dbReference>
<gene>
    <name evidence="2" type="ORF">HGK34_07925</name>
</gene>
<dbReference type="Proteomes" id="UP000675409">
    <property type="component" value="Unassembled WGS sequence"/>
</dbReference>
<dbReference type="InterPro" id="IPR001387">
    <property type="entry name" value="Cro/C1-type_HTH"/>
</dbReference>
<dbReference type="SMART" id="SM00530">
    <property type="entry name" value="HTH_XRE"/>
    <property type="match status" value="1"/>
</dbReference>